<dbReference type="PANTHER" id="PTHR16515:SF49">
    <property type="entry name" value="GASTRULA ZINC FINGER PROTEIN XLCGF49.1-LIKE-RELATED"/>
    <property type="match status" value="1"/>
</dbReference>
<evidence type="ECO:0000256" key="1">
    <source>
        <dbReference type="ARBA" id="ARBA00004123"/>
    </source>
</evidence>
<evidence type="ECO:0000256" key="8">
    <source>
        <dbReference type="SAM" id="MobiDB-lite"/>
    </source>
</evidence>
<dbReference type="SUPFAM" id="SSF57667">
    <property type="entry name" value="beta-beta-alpha zinc fingers"/>
    <property type="match status" value="2"/>
</dbReference>
<evidence type="ECO:0000256" key="2">
    <source>
        <dbReference type="ARBA" id="ARBA00022723"/>
    </source>
</evidence>
<sequence length="434" mass="48225">MTYSNTLNINDLNEILFPHDDTTDSRPVDNKSSEFNFVQVWEEIDSEYNEVSEFVEACKLIVSNNTIAAAVALNGQPDCCTNIIEQNSLAALIGDITPAAAAVVAGYAESPHMSTPFLDTCVGTPFTPSSAFTPHLAQFHNSPYYSPYIYNNNVGMSQQDDIQVSSYLKADISWQTPIPADLFATVAITSNDVSPELLNSNDHFNGDPTQLLLDTSLPHVTPTTDTDNEDSDTLFPPLFSDDYTQLATTMNSNQQDIFTAEDFEASNFLEDCFNDRTFDMHATATTTTTTTTATAAYAVANTPMKNVDLAKSKPNNNNNKRKNKENNAPKTNKRFKSSTPEDNDERKFECDVCHAVFKRRYNLGTHIKVHSPARVKDFGCHLCTKAFDRKHDLTRHIATVHNGERAYNCTLCTSAFSRKDALVRHGIQKHQSKA</sequence>
<feature type="region of interest" description="Disordered" evidence="8">
    <location>
        <begin position="306"/>
        <end position="344"/>
    </location>
</feature>
<keyword evidence="5" id="KW-0862">Zinc</keyword>
<evidence type="ECO:0000256" key="3">
    <source>
        <dbReference type="ARBA" id="ARBA00022737"/>
    </source>
</evidence>
<dbReference type="PROSITE" id="PS50157">
    <property type="entry name" value="ZINC_FINGER_C2H2_2"/>
    <property type="match status" value="3"/>
</dbReference>
<comment type="subcellular location">
    <subcellularLocation>
        <location evidence="1">Nucleus</location>
    </subcellularLocation>
</comment>
<feature type="domain" description="C2H2-type" evidence="9">
    <location>
        <begin position="348"/>
        <end position="375"/>
    </location>
</feature>
<dbReference type="Proteomes" id="UP001476247">
    <property type="component" value="Unassembled WGS sequence"/>
</dbReference>
<evidence type="ECO:0000256" key="4">
    <source>
        <dbReference type="ARBA" id="ARBA00022771"/>
    </source>
</evidence>
<dbReference type="SMART" id="SM00355">
    <property type="entry name" value="ZnF_C2H2"/>
    <property type="match status" value="3"/>
</dbReference>
<proteinExistence type="predicted"/>
<keyword evidence="3" id="KW-0677">Repeat</keyword>
<dbReference type="InterPro" id="IPR013087">
    <property type="entry name" value="Znf_C2H2_type"/>
</dbReference>
<keyword evidence="6" id="KW-0539">Nucleus</keyword>
<protein>
    <recommendedName>
        <fullName evidence="9">C2H2-type domain-containing protein</fullName>
    </recommendedName>
</protein>
<evidence type="ECO:0000256" key="7">
    <source>
        <dbReference type="PROSITE-ProRule" id="PRU00042"/>
    </source>
</evidence>
<keyword evidence="2" id="KW-0479">Metal-binding</keyword>
<accession>A0ABP9XWV8</accession>
<dbReference type="InterPro" id="IPR036236">
    <property type="entry name" value="Znf_C2H2_sf"/>
</dbReference>
<dbReference type="PANTHER" id="PTHR16515">
    <property type="entry name" value="PR DOMAIN ZINC FINGER PROTEIN"/>
    <property type="match status" value="1"/>
</dbReference>
<organism evidence="10 11">
    <name type="scientific">Helicostylum pulchrum</name>
    <dbReference type="NCBI Taxonomy" id="562976"/>
    <lineage>
        <taxon>Eukaryota</taxon>
        <taxon>Fungi</taxon>
        <taxon>Fungi incertae sedis</taxon>
        <taxon>Mucoromycota</taxon>
        <taxon>Mucoromycotina</taxon>
        <taxon>Mucoromycetes</taxon>
        <taxon>Mucorales</taxon>
        <taxon>Mucorineae</taxon>
        <taxon>Mucoraceae</taxon>
        <taxon>Helicostylum</taxon>
    </lineage>
</organism>
<dbReference type="Gene3D" id="3.30.160.60">
    <property type="entry name" value="Classic Zinc Finger"/>
    <property type="match status" value="3"/>
</dbReference>
<evidence type="ECO:0000313" key="10">
    <source>
        <dbReference type="EMBL" id="GAA5799247.1"/>
    </source>
</evidence>
<feature type="domain" description="C2H2-type" evidence="9">
    <location>
        <begin position="407"/>
        <end position="434"/>
    </location>
</feature>
<evidence type="ECO:0000256" key="5">
    <source>
        <dbReference type="ARBA" id="ARBA00022833"/>
    </source>
</evidence>
<feature type="domain" description="C2H2-type" evidence="9">
    <location>
        <begin position="378"/>
        <end position="406"/>
    </location>
</feature>
<reference evidence="10 11" key="1">
    <citation type="submission" date="2024-04" db="EMBL/GenBank/DDBJ databases">
        <title>genome sequences of Mucor flavus KT1a and Helicostylum pulchrum KT1b strains isolation_sourced from the surface of a dry-aged beef.</title>
        <authorList>
            <person name="Toyotome T."/>
            <person name="Hosono M."/>
            <person name="Torimaru M."/>
            <person name="Fukuda K."/>
            <person name="Mikami N."/>
        </authorList>
    </citation>
    <scope>NUCLEOTIDE SEQUENCE [LARGE SCALE GENOMIC DNA]</scope>
    <source>
        <strain evidence="10 11">KT1b</strain>
    </source>
</reference>
<name>A0ABP9XWV8_9FUNG</name>
<evidence type="ECO:0000313" key="11">
    <source>
        <dbReference type="Proteomes" id="UP001476247"/>
    </source>
</evidence>
<dbReference type="InterPro" id="IPR050331">
    <property type="entry name" value="Zinc_finger"/>
</dbReference>
<comment type="caution">
    <text evidence="10">The sequence shown here is derived from an EMBL/GenBank/DDBJ whole genome shotgun (WGS) entry which is preliminary data.</text>
</comment>
<gene>
    <name evidence="10" type="ORF">HPULCUR_004657</name>
</gene>
<keyword evidence="11" id="KW-1185">Reference proteome</keyword>
<dbReference type="Pfam" id="PF00096">
    <property type="entry name" value="zf-C2H2"/>
    <property type="match status" value="1"/>
</dbReference>
<evidence type="ECO:0000256" key="6">
    <source>
        <dbReference type="ARBA" id="ARBA00023242"/>
    </source>
</evidence>
<dbReference type="PROSITE" id="PS00028">
    <property type="entry name" value="ZINC_FINGER_C2H2_1"/>
    <property type="match status" value="3"/>
</dbReference>
<dbReference type="Pfam" id="PF13912">
    <property type="entry name" value="zf-C2H2_6"/>
    <property type="match status" value="1"/>
</dbReference>
<evidence type="ECO:0000259" key="9">
    <source>
        <dbReference type="PROSITE" id="PS50157"/>
    </source>
</evidence>
<dbReference type="EMBL" id="BAABUJ010000012">
    <property type="protein sequence ID" value="GAA5799247.1"/>
    <property type="molecule type" value="Genomic_DNA"/>
</dbReference>
<keyword evidence="4 7" id="KW-0863">Zinc-finger</keyword>